<evidence type="ECO:0000313" key="3">
    <source>
        <dbReference type="Proteomes" id="UP001278766"/>
    </source>
</evidence>
<feature type="compositionally biased region" description="Low complexity" evidence="1">
    <location>
        <begin position="160"/>
        <end position="188"/>
    </location>
</feature>
<proteinExistence type="predicted"/>
<dbReference type="Proteomes" id="UP001278766">
    <property type="component" value="Unassembled WGS sequence"/>
</dbReference>
<reference evidence="2" key="2">
    <citation type="submission" date="2023-06" db="EMBL/GenBank/DDBJ databases">
        <authorList>
            <consortium name="Lawrence Berkeley National Laboratory"/>
            <person name="Haridas S."/>
            <person name="Hensen N."/>
            <person name="Bonometti L."/>
            <person name="Westerberg I."/>
            <person name="Brannstrom I.O."/>
            <person name="Guillou S."/>
            <person name="Cros-Aarteil S."/>
            <person name="Calhoun S."/>
            <person name="Kuo A."/>
            <person name="Mondo S."/>
            <person name="Pangilinan J."/>
            <person name="Riley R."/>
            <person name="Labutti K."/>
            <person name="Andreopoulos B."/>
            <person name="Lipzen A."/>
            <person name="Chen C."/>
            <person name="Yanf M."/>
            <person name="Daum C."/>
            <person name="Ng V."/>
            <person name="Clum A."/>
            <person name="Steindorff A."/>
            <person name="Ohm R."/>
            <person name="Martin F."/>
            <person name="Silar P."/>
            <person name="Natvig D."/>
            <person name="Lalanne C."/>
            <person name="Gautier V."/>
            <person name="Ament-Velasquez S.L."/>
            <person name="Kruys A."/>
            <person name="Hutchinson M.I."/>
            <person name="Powell A.J."/>
            <person name="Barry K."/>
            <person name="Miller A.N."/>
            <person name="Grigoriev I.V."/>
            <person name="Debuchy R."/>
            <person name="Gladieux P."/>
            <person name="Thoren M.H."/>
            <person name="Johannesson H."/>
        </authorList>
    </citation>
    <scope>NUCLEOTIDE SEQUENCE</scope>
    <source>
        <strain evidence="2">CBS 168.71</strain>
    </source>
</reference>
<feature type="compositionally biased region" description="Polar residues" evidence="1">
    <location>
        <begin position="1"/>
        <end position="16"/>
    </location>
</feature>
<evidence type="ECO:0000313" key="2">
    <source>
        <dbReference type="EMBL" id="KAK3300690.1"/>
    </source>
</evidence>
<dbReference type="GeneID" id="87844020"/>
<reference evidence="2" key="1">
    <citation type="journal article" date="2023" name="Mol. Phylogenet. Evol.">
        <title>Genome-scale phylogeny and comparative genomics of the fungal order Sordariales.</title>
        <authorList>
            <person name="Hensen N."/>
            <person name="Bonometti L."/>
            <person name="Westerberg I."/>
            <person name="Brannstrom I.O."/>
            <person name="Guillou S."/>
            <person name="Cros-Aarteil S."/>
            <person name="Calhoun S."/>
            <person name="Haridas S."/>
            <person name="Kuo A."/>
            <person name="Mondo S."/>
            <person name="Pangilinan J."/>
            <person name="Riley R."/>
            <person name="LaButti K."/>
            <person name="Andreopoulos B."/>
            <person name="Lipzen A."/>
            <person name="Chen C."/>
            <person name="Yan M."/>
            <person name="Daum C."/>
            <person name="Ng V."/>
            <person name="Clum A."/>
            <person name="Steindorff A."/>
            <person name="Ohm R.A."/>
            <person name="Martin F."/>
            <person name="Silar P."/>
            <person name="Natvig D.O."/>
            <person name="Lalanne C."/>
            <person name="Gautier V."/>
            <person name="Ament-Velasquez S.L."/>
            <person name="Kruys A."/>
            <person name="Hutchinson M.I."/>
            <person name="Powell A.J."/>
            <person name="Barry K."/>
            <person name="Miller A.N."/>
            <person name="Grigoriev I.V."/>
            <person name="Debuchy R."/>
            <person name="Gladieux P."/>
            <person name="Hiltunen Thoren M."/>
            <person name="Johannesson H."/>
        </authorList>
    </citation>
    <scope>NUCLEOTIDE SEQUENCE</scope>
    <source>
        <strain evidence="2">CBS 168.71</strain>
    </source>
</reference>
<gene>
    <name evidence="2" type="ORF">B0H64DRAFT_449068</name>
</gene>
<feature type="compositionally biased region" description="Basic residues" evidence="1">
    <location>
        <begin position="42"/>
        <end position="54"/>
    </location>
</feature>
<organism evidence="2 3">
    <name type="scientific">Chaetomium fimeti</name>
    <dbReference type="NCBI Taxonomy" id="1854472"/>
    <lineage>
        <taxon>Eukaryota</taxon>
        <taxon>Fungi</taxon>
        <taxon>Dikarya</taxon>
        <taxon>Ascomycota</taxon>
        <taxon>Pezizomycotina</taxon>
        <taxon>Sordariomycetes</taxon>
        <taxon>Sordariomycetidae</taxon>
        <taxon>Sordariales</taxon>
        <taxon>Chaetomiaceae</taxon>
        <taxon>Chaetomium</taxon>
    </lineage>
</organism>
<feature type="region of interest" description="Disordered" evidence="1">
    <location>
        <begin position="205"/>
        <end position="239"/>
    </location>
</feature>
<protein>
    <submittedName>
        <fullName evidence="2">Uncharacterized protein</fullName>
    </submittedName>
</protein>
<sequence>MAPTPNNTQFTYSPSSIMPLDHPTAALSELIHTPAHEETTGHHRTASRSRSHRRNPYEGTGLLDDEQFSRPTDAPSHGRHHHTEGTLPLRLATPNAFSGSSSSSRPAATVSHPEAHWDGGRYESAGSGVKRRYRGAFAGQGPSDPNAASAGYTAKAQERGSTTTAAVLGSGSGSSSSGRGVSSSGGLRLTEENVRRTSSFYECVRRDSAGQRGESSGRRASLLATLEEAGSKLSGGARR</sequence>
<evidence type="ECO:0000256" key="1">
    <source>
        <dbReference type="SAM" id="MobiDB-lite"/>
    </source>
</evidence>
<accession>A0AAE0HQ96</accession>
<feature type="region of interest" description="Disordered" evidence="1">
    <location>
        <begin position="1"/>
        <end position="192"/>
    </location>
</feature>
<dbReference type="RefSeq" id="XP_062664204.1">
    <property type="nucleotide sequence ID" value="XM_062807072.1"/>
</dbReference>
<comment type="caution">
    <text evidence="2">The sequence shown here is derived from an EMBL/GenBank/DDBJ whole genome shotgun (WGS) entry which is preliminary data.</text>
</comment>
<dbReference type="AlphaFoldDB" id="A0AAE0HQ96"/>
<name>A0AAE0HQ96_9PEZI</name>
<keyword evidence="3" id="KW-1185">Reference proteome</keyword>
<dbReference type="EMBL" id="JAUEPN010000001">
    <property type="protein sequence ID" value="KAK3300690.1"/>
    <property type="molecule type" value="Genomic_DNA"/>
</dbReference>